<keyword evidence="5" id="KW-0067">ATP-binding</keyword>
<dbReference type="InterPro" id="IPR010737">
    <property type="entry name" value="4-carb_acid_sugar_kinase_N"/>
</dbReference>
<keyword evidence="6" id="KW-0119">Carbohydrate metabolism</keyword>
<evidence type="ECO:0000256" key="5">
    <source>
        <dbReference type="ARBA" id="ARBA00022840"/>
    </source>
</evidence>
<feature type="domain" description="Four-carbon acid sugar kinase nucleotide binding" evidence="9">
    <location>
        <begin position="261"/>
        <end position="416"/>
    </location>
</feature>
<proteinExistence type="inferred from homology"/>
<gene>
    <name evidence="10" type="ORF">FHR75_001480</name>
</gene>
<feature type="domain" description="Four-carbon acid sugar kinase N-terminal" evidence="8">
    <location>
        <begin position="18"/>
        <end position="240"/>
    </location>
</feature>
<evidence type="ECO:0000259" key="9">
    <source>
        <dbReference type="Pfam" id="PF17042"/>
    </source>
</evidence>
<dbReference type="Gene3D" id="3.40.50.10840">
    <property type="entry name" value="Putative sugar-binding, N-terminal domain"/>
    <property type="match status" value="1"/>
</dbReference>
<sequence>MTTTTATQNPTATGSRTVVLDDDPTGTQAASGVQVLLECDADRLEAALRGSGSVYVQTNSRALDEATAVALVTRVREDALEAGRRLGVDVRFVLRGDSTLRGHVFAETGVFAGPDDVVLLVPAFPAGGRTTVDGVHLVRTADGDVPVGETEYAADPVFGFRSSRLVDYVAEKSGRTGVGVPLAVVRDPEALARRFAQAPAGSVLVPDVETDADVAALADAVRGAGREVVVRCAAPLAAALAGVVSTGLLPRPLVPHPPRTLVVCGSHTAGAQEQLRVLGRTWGEFEVVATADALDDPVAAGRELAERAGRVLARQGVVTLASERVRMADHGTLAHGEAVMTALTTAVRELLPQVDAVVSKGGITAAEVARTGLGATSALVEGQVAAGISVWRMTARDGREVHQVVVPGNVGGPDAIADAVDALGLSPR</sequence>
<evidence type="ECO:0000256" key="1">
    <source>
        <dbReference type="ARBA" id="ARBA00005715"/>
    </source>
</evidence>
<feature type="region of interest" description="Disordered" evidence="7">
    <location>
        <begin position="1"/>
        <end position="24"/>
    </location>
</feature>
<dbReference type="AlphaFoldDB" id="A0A7W4XWQ9"/>
<comment type="similarity">
    <text evidence="1">Belongs to the four-carbon acid sugar kinase family.</text>
</comment>
<evidence type="ECO:0000259" key="8">
    <source>
        <dbReference type="Pfam" id="PF07005"/>
    </source>
</evidence>
<evidence type="ECO:0000313" key="10">
    <source>
        <dbReference type="EMBL" id="MBB2900692.1"/>
    </source>
</evidence>
<comment type="caution">
    <text evidence="10">The sequence shown here is derived from an EMBL/GenBank/DDBJ whole genome shotgun (WGS) entry which is preliminary data.</text>
</comment>
<dbReference type="InterPro" id="IPR031475">
    <property type="entry name" value="NBD_C"/>
</dbReference>
<keyword evidence="3" id="KW-0547">Nucleotide-binding</keyword>
<dbReference type="GO" id="GO:0005524">
    <property type="term" value="F:ATP binding"/>
    <property type="evidence" value="ECO:0007669"/>
    <property type="project" value="UniProtKB-KW"/>
</dbReference>
<protein>
    <submittedName>
        <fullName evidence="10">Uncharacterized protein YgbK (DUF1537 family)</fullName>
    </submittedName>
</protein>
<evidence type="ECO:0000256" key="3">
    <source>
        <dbReference type="ARBA" id="ARBA00022741"/>
    </source>
</evidence>
<evidence type="ECO:0000256" key="6">
    <source>
        <dbReference type="ARBA" id="ARBA00023277"/>
    </source>
</evidence>
<organism evidence="10 11">
    <name type="scientific">Kineococcus radiotolerans</name>
    <dbReference type="NCBI Taxonomy" id="131568"/>
    <lineage>
        <taxon>Bacteria</taxon>
        <taxon>Bacillati</taxon>
        <taxon>Actinomycetota</taxon>
        <taxon>Actinomycetes</taxon>
        <taxon>Kineosporiales</taxon>
        <taxon>Kineosporiaceae</taxon>
        <taxon>Kineococcus</taxon>
    </lineage>
</organism>
<reference evidence="10 11" key="1">
    <citation type="submission" date="2020-08" db="EMBL/GenBank/DDBJ databases">
        <title>The Agave Microbiome: Exploring the role of microbial communities in plant adaptations to desert environments.</title>
        <authorList>
            <person name="Partida-Martinez L.P."/>
        </authorList>
    </citation>
    <scope>NUCLEOTIDE SEQUENCE [LARGE SCALE GENOMIC DNA]</scope>
    <source>
        <strain evidence="10 11">AS2.23</strain>
    </source>
</reference>
<evidence type="ECO:0000256" key="4">
    <source>
        <dbReference type="ARBA" id="ARBA00022777"/>
    </source>
</evidence>
<keyword evidence="4" id="KW-0418">Kinase</keyword>
<dbReference type="RefSeq" id="WP_311736524.1">
    <property type="nucleotide sequence ID" value="NZ_JACHVY010000001.1"/>
</dbReference>
<dbReference type="Pfam" id="PF07005">
    <property type="entry name" value="SBD_N"/>
    <property type="match status" value="1"/>
</dbReference>
<evidence type="ECO:0000256" key="7">
    <source>
        <dbReference type="SAM" id="MobiDB-lite"/>
    </source>
</evidence>
<dbReference type="Pfam" id="PF17042">
    <property type="entry name" value="NBD_C"/>
    <property type="match status" value="1"/>
</dbReference>
<dbReference type="Proteomes" id="UP000533269">
    <property type="component" value="Unassembled WGS sequence"/>
</dbReference>
<accession>A0A7W4XWQ9</accession>
<dbReference type="InterPro" id="IPR037051">
    <property type="entry name" value="4-carb_acid_sugar_kinase_N_sf"/>
</dbReference>
<dbReference type="GO" id="GO:0016301">
    <property type="term" value="F:kinase activity"/>
    <property type="evidence" value="ECO:0007669"/>
    <property type="project" value="UniProtKB-KW"/>
</dbReference>
<dbReference type="Gene3D" id="3.40.980.20">
    <property type="entry name" value="Four-carbon acid sugar kinase, nucleotide binding domain"/>
    <property type="match status" value="1"/>
</dbReference>
<name>A0A7W4XWQ9_KINRA</name>
<evidence type="ECO:0000256" key="2">
    <source>
        <dbReference type="ARBA" id="ARBA00022679"/>
    </source>
</evidence>
<dbReference type="InterPro" id="IPR042213">
    <property type="entry name" value="NBD_C_sf"/>
</dbReference>
<feature type="compositionally biased region" description="Low complexity" evidence="7">
    <location>
        <begin position="1"/>
        <end position="13"/>
    </location>
</feature>
<keyword evidence="2" id="KW-0808">Transferase</keyword>
<dbReference type="EMBL" id="JACHVY010000001">
    <property type="protein sequence ID" value="MBB2900692.1"/>
    <property type="molecule type" value="Genomic_DNA"/>
</dbReference>
<dbReference type="SUPFAM" id="SSF142764">
    <property type="entry name" value="YgbK-like"/>
    <property type="match status" value="1"/>
</dbReference>
<evidence type="ECO:0000313" key="11">
    <source>
        <dbReference type="Proteomes" id="UP000533269"/>
    </source>
</evidence>
<reference evidence="10 11" key="2">
    <citation type="submission" date="2020-08" db="EMBL/GenBank/DDBJ databases">
        <authorList>
            <person name="Partida-Martinez L."/>
            <person name="Huntemann M."/>
            <person name="Clum A."/>
            <person name="Wang J."/>
            <person name="Palaniappan K."/>
            <person name="Ritter S."/>
            <person name="Chen I.-M."/>
            <person name="Stamatis D."/>
            <person name="Reddy T."/>
            <person name="O'Malley R."/>
            <person name="Daum C."/>
            <person name="Shapiro N."/>
            <person name="Ivanova N."/>
            <person name="Kyrpides N."/>
            <person name="Woyke T."/>
        </authorList>
    </citation>
    <scope>NUCLEOTIDE SEQUENCE [LARGE SCALE GENOMIC DNA]</scope>
    <source>
        <strain evidence="10 11">AS2.23</strain>
    </source>
</reference>